<dbReference type="InterPro" id="IPR050648">
    <property type="entry name" value="F-box_LRR-repeat"/>
</dbReference>
<reference evidence="1" key="1">
    <citation type="submission" date="2024-03" db="EMBL/GenBank/DDBJ databases">
        <title>WGS assembly of Saponaria officinalis var. Norfolk2.</title>
        <authorList>
            <person name="Jenkins J."/>
            <person name="Shu S."/>
            <person name="Grimwood J."/>
            <person name="Barry K."/>
            <person name="Goodstein D."/>
            <person name="Schmutz J."/>
            <person name="Leebens-Mack J."/>
            <person name="Osbourn A."/>
        </authorList>
    </citation>
    <scope>NUCLEOTIDE SEQUENCE [LARGE SCALE GENOMIC DNA]</scope>
    <source>
        <strain evidence="1">JIC</strain>
    </source>
</reference>
<evidence type="ECO:0000313" key="1">
    <source>
        <dbReference type="EMBL" id="KAK9750967.1"/>
    </source>
</evidence>
<gene>
    <name evidence="1" type="ORF">RND81_02G233100</name>
</gene>
<dbReference type="InterPro" id="IPR032675">
    <property type="entry name" value="LRR_dom_sf"/>
</dbReference>
<organism evidence="1 2">
    <name type="scientific">Saponaria officinalis</name>
    <name type="common">Common soapwort</name>
    <name type="synonym">Lychnis saponaria</name>
    <dbReference type="NCBI Taxonomy" id="3572"/>
    <lineage>
        <taxon>Eukaryota</taxon>
        <taxon>Viridiplantae</taxon>
        <taxon>Streptophyta</taxon>
        <taxon>Embryophyta</taxon>
        <taxon>Tracheophyta</taxon>
        <taxon>Spermatophyta</taxon>
        <taxon>Magnoliopsida</taxon>
        <taxon>eudicotyledons</taxon>
        <taxon>Gunneridae</taxon>
        <taxon>Pentapetalae</taxon>
        <taxon>Caryophyllales</taxon>
        <taxon>Caryophyllaceae</taxon>
        <taxon>Caryophylleae</taxon>
        <taxon>Saponaria</taxon>
    </lineage>
</organism>
<proteinExistence type="predicted"/>
<comment type="caution">
    <text evidence="1">The sequence shown here is derived from an EMBL/GenBank/DDBJ whole genome shotgun (WGS) entry which is preliminary data.</text>
</comment>
<evidence type="ECO:0008006" key="3">
    <source>
        <dbReference type="Google" id="ProtNLM"/>
    </source>
</evidence>
<dbReference type="GO" id="GO:0005737">
    <property type="term" value="C:cytoplasm"/>
    <property type="evidence" value="ECO:0007669"/>
    <property type="project" value="TreeGrafter"/>
</dbReference>
<evidence type="ECO:0000313" key="2">
    <source>
        <dbReference type="Proteomes" id="UP001443914"/>
    </source>
</evidence>
<accession>A0AAW1MZS6</accession>
<name>A0AAW1MZS6_SAPOF</name>
<sequence>MALNYSHRLIFPAHMPEDNNVVHGCSQEDIHDILPDDPFGMDICSTVTAITGWLEDLGVSEYGGYRGDEGHVGSNGRNPIFEGLNFLWDTAAGDFQPYPVQNKTSDMMYRLGRFDGFVTGEALWRFHDERCICYDFCTMEDVLFGCGDACSRGIKNAPSHEYRDNSLDAFVMKKELGYYFGVNDVSYGYGTMKDVMFGCDYTSPREEVNQKVSGVVDEMDNGPPHPGLSFALGHFGVRDLLVVERVCKSLQFTVQNDPLIWRSIHIDHPLNARITDDALVRLCSRAQGLLQCLSLVDCKLITNDGLRRVLESNLRLTKLSVPRCKNLKFAGILDCLKDFQSRAVTGIKCLRVAGLTITAEQFQELMLILGIRNYLQPDHEKPYFLCRGTIVTSCEDDRSVDLEICPKCKLVKLVYDCTTESCQGKEHAAHLCRACIQCINRCYQCGRCIDSVVHEEDFFLDYVCLDCSREILKGRDVNDIGSSSSSLVSLEIDG</sequence>
<dbReference type="AlphaFoldDB" id="A0AAW1MZS6"/>
<dbReference type="PANTHER" id="PTHR13382">
    <property type="entry name" value="MITOCHONDRIAL ATP SYNTHASE COUPLING FACTOR B"/>
    <property type="match status" value="1"/>
</dbReference>
<keyword evidence="2" id="KW-1185">Reference proteome</keyword>
<dbReference type="PANTHER" id="PTHR13382:SF22">
    <property type="entry name" value="F-BOX PROTEIN SKIP14"/>
    <property type="match status" value="1"/>
</dbReference>
<dbReference type="Proteomes" id="UP001443914">
    <property type="component" value="Unassembled WGS sequence"/>
</dbReference>
<protein>
    <recommendedName>
        <fullName evidence="3">F-box protein SKIP14</fullName>
    </recommendedName>
</protein>
<dbReference type="EMBL" id="JBDFQZ010000002">
    <property type="protein sequence ID" value="KAK9750967.1"/>
    <property type="molecule type" value="Genomic_DNA"/>
</dbReference>
<dbReference type="Gene3D" id="3.80.10.10">
    <property type="entry name" value="Ribonuclease Inhibitor"/>
    <property type="match status" value="1"/>
</dbReference>